<dbReference type="SUPFAM" id="SSF63829">
    <property type="entry name" value="Calcium-dependent phosphotriesterase"/>
    <property type="match status" value="1"/>
</dbReference>
<organism evidence="7 8">
    <name type="scientific">Lasius platythorax</name>
    <dbReference type="NCBI Taxonomy" id="488582"/>
    <lineage>
        <taxon>Eukaryota</taxon>
        <taxon>Metazoa</taxon>
        <taxon>Ecdysozoa</taxon>
        <taxon>Arthropoda</taxon>
        <taxon>Hexapoda</taxon>
        <taxon>Insecta</taxon>
        <taxon>Pterygota</taxon>
        <taxon>Neoptera</taxon>
        <taxon>Endopterygota</taxon>
        <taxon>Hymenoptera</taxon>
        <taxon>Apocrita</taxon>
        <taxon>Aculeata</taxon>
        <taxon>Formicoidea</taxon>
        <taxon>Formicidae</taxon>
        <taxon>Formicinae</taxon>
        <taxon>Lasius</taxon>
        <taxon>Lasius</taxon>
    </lineage>
</organism>
<dbReference type="EMBL" id="OZ034833">
    <property type="protein sequence ID" value="CAL1675404.1"/>
    <property type="molecule type" value="Genomic_DNA"/>
</dbReference>
<dbReference type="GO" id="GO:0012505">
    <property type="term" value="C:endomembrane system"/>
    <property type="evidence" value="ECO:0007669"/>
    <property type="project" value="TreeGrafter"/>
</dbReference>
<keyword evidence="3" id="KW-0325">Glycoprotein</keyword>
<feature type="compositionally biased region" description="Polar residues" evidence="4">
    <location>
        <begin position="489"/>
        <end position="507"/>
    </location>
</feature>
<keyword evidence="5" id="KW-1133">Transmembrane helix</keyword>
<evidence type="ECO:0000256" key="1">
    <source>
        <dbReference type="ARBA" id="ARBA00009191"/>
    </source>
</evidence>
<feature type="compositionally biased region" description="Basic and acidic residues" evidence="4">
    <location>
        <begin position="508"/>
        <end position="533"/>
    </location>
</feature>
<sequence length="552" mass="60924">MGYLKSVGTAVIYIGLFLAIITFIPGLPPDSEFREYSVVPLRDIDPKIGPKNRLTNAERLFEGKFTGPEAFAAYDGQLYTGVHGGYVLRIEEDDFVPIVKFGEKCDGMWQEHKCGRPLGMKFDKKGNLYVIDAYYGIFKVNVATGEYKNIVNVSKPIDGKIPLIPNSIDVAENGDLYWTTSSSDFALYDLVFAFLGNPSGRLIRYNAAKQKNEVLLQNLAFANGIILSDDESFALVSETIAGHIIKYHLKGPKAGQKEIFIDGLPGAPDNLQSDGQGGFIVTTIISANSEHPQLSFILAPHPYLRKMLVRLLLMMELPFKLLHDIYPNTFTEKVLHAIGSYHVLGDTFNTLKKSFVLRIDASGNIIEILFSEDNTINGISEAFIHNGFVWFGSPWRNYIARLPLKQVFPDLANNEKQSSRTRSENAAASNVKSERAKRDTISTSASTTTSKPTPTSTTTPKPIATPTTSKPTTTPKPSPTPKVDKRTTTDSSNEKPSTIKNPTSKSASDAKVKKNSAETVKVEQDASIREKVQKSSPKKVKPVEANRPRDDL</sequence>
<evidence type="ECO:0000256" key="5">
    <source>
        <dbReference type="SAM" id="Phobius"/>
    </source>
</evidence>
<feature type="region of interest" description="Disordered" evidence="4">
    <location>
        <begin position="414"/>
        <end position="552"/>
    </location>
</feature>
<dbReference type="GO" id="GO:0016787">
    <property type="term" value="F:hydrolase activity"/>
    <property type="evidence" value="ECO:0007669"/>
    <property type="project" value="TreeGrafter"/>
</dbReference>
<dbReference type="InterPro" id="IPR018119">
    <property type="entry name" value="Strictosidine_synth_cons-reg"/>
</dbReference>
<dbReference type="Pfam" id="PF20067">
    <property type="entry name" value="SSL_N"/>
    <property type="match status" value="1"/>
</dbReference>
<keyword evidence="2" id="KW-0597">Phosphoprotein</keyword>
<feature type="compositionally biased region" description="Basic and acidic residues" evidence="4">
    <location>
        <begin position="541"/>
        <end position="552"/>
    </location>
</feature>
<dbReference type="Gene3D" id="2.120.10.30">
    <property type="entry name" value="TolB, C-terminal domain"/>
    <property type="match status" value="1"/>
</dbReference>
<evidence type="ECO:0000256" key="3">
    <source>
        <dbReference type="ARBA" id="ARBA00023180"/>
    </source>
</evidence>
<evidence type="ECO:0000313" key="7">
    <source>
        <dbReference type="EMBL" id="CAL1675404.1"/>
    </source>
</evidence>
<proteinExistence type="inferred from homology"/>
<feature type="transmembrane region" description="Helical" evidence="5">
    <location>
        <begin position="7"/>
        <end position="27"/>
    </location>
</feature>
<keyword evidence="8" id="KW-1185">Reference proteome</keyword>
<accession>A0AAV2N6U0</accession>
<evidence type="ECO:0000256" key="4">
    <source>
        <dbReference type="SAM" id="MobiDB-lite"/>
    </source>
</evidence>
<reference evidence="7" key="1">
    <citation type="submission" date="2024-04" db="EMBL/GenBank/DDBJ databases">
        <authorList>
            <consortium name="Molecular Ecology Group"/>
        </authorList>
    </citation>
    <scope>NUCLEOTIDE SEQUENCE</scope>
</reference>
<dbReference type="PANTHER" id="PTHR10426:SF88">
    <property type="entry name" value="ADIPOCYTE PLASMA MEMBRANE-ASSOCIATED PROTEIN HEMOMUCIN-RELATED"/>
    <property type="match status" value="1"/>
</dbReference>
<evidence type="ECO:0000256" key="2">
    <source>
        <dbReference type="ARBA" id="ARBA00022553"/>
    </source>
</evidence>
<dbReference type="PANTHER" id="PTHR10426">
    <property type="entry name" value="STRICTOSIDINE SYNTHASE-RELATED"/>
    <property type="match status" value="1"/>
</dbReference>
<dbReference type="AlphaFoldDB" id="A0AAV2N6U0"/>
<dbReference type="Proteomes" id="UP001497644">
    <property type="component" value="Chromosome 10"/>
</dbReference>
<feature type="compositionally biased region" description="Low complexity" evidence="4">
    <location>
        <begin position="441"/>
        <end position="473"/>
    </location>
</feature>
<gene>
    <name evidence="7" type="ORF">LPLAT_LOCUS1824</name>
</gene>
<comment type="similarity">
    <text evidence="1">Belongs to the strictosidine synthase family.</text>
</comment>
<name>A0AAV2N6U0_9HYME</name>
<evidence type="ECO:0000313" key="8">
    <source>
        <dbReference type="Proteomes" id="UP001497644"/>
    </source>
</evidence>
<keyword evidence="5" id="KW-0472">Membrane</keyword>
<keyword evidence="5" id="KW-0812">Transmembrane</keyword>
<protein>
    <recommendedName>
        <fullName evidence="6">Strictosidine synthase conserved region domain-containing protein</fullName>
    </recommendedName>
</protein>
<feature type="domain" description="Strictosidine synthase conserved region" evidence="6">
    <location>
        <begin position="166"/>
        <end position="252"/>
    </location>
</feature>
<evidence type="ECO:0000259" key="6">
    <source>
        <dbReference type="Pfam" id="PF03088"/>
    </source>
</evidence>
<dbReference type="Pfam" id="PF03088">
    <property type="entry name" value="Str_synth"/>
    <property type="match status" value="1"/>
</dbReference>
<dbReference type="InterPro" id="IPR011042">
    <property type="entry name" value="6-blade_b-propeller_TolB-like"/>
</dbReference>